<evidence type="ECO:0008006" key="3">
    <source>
        <dbReference type="Google" id="ProtNLM"/>
    </source>
</evidence>
<reference evidence="1" key="1">
    <citation type="journal article" date="2020" name="Stud. Mycol.">
        <title>101 Dothideomycetes genomes: a test case for predicting lifestyles and emergence of pathogens.</title>
        <authorList>
            <person name="Haridas S."/>
            <person name="Albert R."/>
            <person name="Binder M."/>
            <person name="Bloem J."/>
            <person name="Labutti K."/>
            <person name="Salamov A."/>
            <person name="Andreopoulos B."/>
            <person name="Baker S."/>
            <person name="Barry K."/>
            <person name="Bills G."/>
            <person name="Bluhm B."/>
            <person name="Cannon C."/>
            <person name="Castanera R."/>
            <person name="Culley D."/>
            <person name="Daum C."/>
            <person name="Ezra D."/>
            <person name="Gonzalez J."/>
            <person name="Henrissat B."/>
            <person name="Kuo A."/>
            <person name="Liang C."/>
            <person name="Lipzen A."/>
            <person name="Lutzoni F."/>
            <person name="Magnuson J."/>
            <person name="Mondo S."/>
            <person name="Nolan M."/>
            <person name="Ohm R."/>
            <person name="Pangilinan J."/>
            <person name="Park H.-J."/>
            <person name="Ramirez L."/>
            <person name="Alfaro M."/>
            <person name="Sun H."/>
            <person name="Tritt A."/>
            <person name="Yoshinaga Y."/>
            <person name="Zwiers L.-H."/>
            <person name="Turgeon B."/>
            <person name="Goodwin S."/>
            <person name="Spatafora J."/>
            <person name="Crous P."/>
            <person name="Grigoriev I."/>
        </authorList>
    </citation>
    <scope>NUCLEOTIDE SEQUENCE</scope>
    <source>
        <strain evidence="1">CBS 480.64</strain>
    </source>
</reference>
<gene>
    <name evidence="1" type="ORF">K470DRAFT_258095</name>
</gene>
<protein>
    <recommendedName>
        <fullName evidence="3">WD40 repeat-like protein</fullName>
    </recommendedName>
</protein>
<accession>A0A6A7BY89</accession>
<evidence type="ECO:0000313" key="2">
    <source>
        <dbReference type="Proteomes" id="UP000799421"/>
    </source>
</evidence>
<dbReference type="AlphaFoldDB" id="A0A6A7BY89"/>
<keyword evidence="2" id="KW-1185">Reference proteome</keyword>
<proteinExistence type="predicted"/>
<dbReference type="EMBL" id="MU005983">
    <property type="protein sequence ID" value="KAF2860336.1"/>
    <property type="molecule type" value="Genomic_DNA"/>
</dbReference>
<organism evidence="1 2">
    <name type="scientific">Piedraia hortae CBS 480.64</name>
    <dbReference type="NCBI Taxonomy" id="1314780"/>
    <lineage>
        <taxon>Eukaryota</taxon>
        <taxon>Fungi</taxon>
        <taxon>Dikarya</taxon>
        <taxon>Ascomycota</taxon>
        <taxon>Pezizomycotina</taxon>
        <taxon>Dothideomycetes</taxon>
        <taxon>Dothideomycetidae</taxon>
        <taxon>Capnodiales</taxon>
        <taxon>Piedraiaceae</taxon>
        <taxon>Piedraia</taxon>
    </lineage>
</organism>
<evidence type="ECO:0000313" key="1">
    <source>
        <dbReference type="EMBL" id="KAF2860336.1"/>
    </source>
</evidence>
<sequence length="101" mass="11021">MSNPHEQAQKRRVFGQLVTLDVGHCPGAEFLAVSLSKDKTCMVWNYPFGALVQAYILPLITVSQSLDPKERVVYVGYDNGEVQKLILSGKGGSDDVHTTGV</sequence>
<name>A0A6A7BY89_9PEZI</name>
<dbReference type="Proteomes" id="UP000799421">
    <property type="component" value="Unassembled WGS sequence"/>
</dbReference>
<dbReference type="OrthoDB" id="756370at2759"/>